<dbReference type="HOGENOM" id="CLU_066420_1_0_9"/>
<reference evidence="1" key="1">
    <citation type="submission" date="2013-03" db="EMBL/GenBank/DDBJ databases">
        <title>Draft genome sequence of the hydrogen-ethanol-producing anaerobic alkalithermophilic Caloramator celere.</title>
        <authorList>
            <person name="Ciranna A."/>
            <person name="Larjo A."/>
            <person name="Kivisto A."/>
            <person name="Santala V."/>
            <person name="Roos C."/>
            <person name="Karp M."/>
        </authorList>
    </citation>
    <scope>NUCLEOTIDE SEQUENCE [LARGE SCALE GENOMIC DNA]</scope>
    <source>
        <strain evidence="1">DSM 8682</strain>
    </source>
</reference>
<gene>
    <name evidence="1" type="ORF">TCEL_00524</name>
</gene>
<proteinExistence type="predicted"/>
<dbReference type="EMBL" id="CAVN010000097">
    <property type="protein sequence ID" value="CDF58478.1"/>
    <property type="molecule type" value="Genomic_DNA"/>
</dbReference>
<sequence length="302" mass="35373">MILLSIGFSKDNREIYDRLSELCLYFKDKGVNIALYENKVSNMNYIKCVLKETERDIKIFDSFSEMFYVYVANLIYEYIVNQYESVIIEKILKNDYDFLSHEDAKLIKEKCVMALNGTGIFSADSVSFVINRKNTILKIIEEYLDENKELIIDGFITFRLRNFESDLKYIVEKITEEYIIEKEYSEFIKLLKYFVDVQESRYDVINVVIQRDGNYLIHDNKYNNITSEFFEDFGTEIKIDATIHDMLISALITYAPKNIIIHGIENSTSQETIETIKNIFCDRLTVCSGCELCTSTNNIILT</sequence>
<dbReference type="NCBIfam" id="TIGR02834">
    <property type="entry name" value="spo_ytxC"/>
    <property type="match status" value="1"/>
</dbReference>
<dbReference type="InterPro" id="IPR014199">
    <property type="entry name" value="Spore_YtxC"/>
</dbReference>
<evidence type="ECO:0008006" key="3">
    <source>
        <dbReference type="Google" id="ProtNLM"/>
    </source>
</evidence>
<keyword evidence="2" id="KW-1185">Reference proteome</keyword>
<accession>R7RT80</accession>
<evidence type="ECO:0000313" key="2">
    <source>
        <dbReference type="Proteomes" id="UP000014923"/>
    </source>
</evidence>
<dbReference type="eggNOG" id="ENOG5031S9P">
    <property type="taxonomic scope" value="Bacteria"/>
</dbReference>
<dbReference type="Pfam" id="PF08812">
    <property type="entry name" value="YtxC"/>
    <property type="match status" value="1"/>
</dbReference>
<dbReference type="Proteomes" id="UP000014923">
    <property type="component" value="Unassembled WGS sequence"/>
</dbReference>
<dbReference type="OrthoDB" id="2986513at2"/>
<dbReference type="RefSeq" id="WP_018662591.1">
    <property type="nucleotide sequence ID" value="NZ_HF952018.1"/>
</dbReference>
<organism evidence="1 2">
    <name type="scientific">Thermobrachium celere DSM 8682</name>
    <dbReference type="NCBI Taxonomy" id="941824"/>
    <lineage>
        <taxon>Bacteria</taxon>
        <taxon>Bacillati</taxon>
        <taxon>Bacillota</taxon>
        <taxon>Clostridia</taxon>
        <taxon>Eubacteriales</taxon>
        <taxon>Clostridiaceae</taxon>
        <taxon>Thermobrachium</taxon>
    </lineage>
</organism>
<name>R7RT80_9CLOT</name>
<dbReference type="AlphaFoldDB" id="R7RT80"/>
<protein>
    <recommendedName>
        <fullName evidence="3">Sporulation protein YtxC</fullName>
    </recommendedName>
</protein>
<evidence type="ECO:0000313" key="1">
    <source>
        <dbReference type="EMBL" id="CDF58478.1"/>
    </source>
</evidence>
<comment type="caution">
    <text evidence="1">The sequence shown here is derived from an EMBL/GenBank/DDBJ whole genome shotgun (WGS) entry which is preliminary data.</text>
</comment>